<dbReference type="STRING" id="3055.A0A2K3DSP4"/>
<sequence>MPAHQRRGGCGHGGRGALSSAAAMRRRVRGVANGAIGALPGAIINGGGSWVRMLPLVFLVTLLAAGCLRVESRRLSGAENAAASTNAAQPPSVPAPSGSAPDPWLAAPDPAATPVPAEAASSEPAFAAAVAPAAAPAPLPPPPPPPVPPPPPPSPPPPPKITILVSDGGTLSGAASSPELGDSMKQSASPPGADANANANGTTSDTDLMSPLMAGNVTGLLADLPPGSSAAVSSYGLKIDDMAGMVVPKGYPLEQHVVITNDGYKLGTFRIPYGRSGPTGNVRPPVLLIHGISLVSTCWVLNSPAESLAFILADQGYDVWMMNTRGNTFSRSHTFLRDTQPRFWNFAVDEMALIDFRETLKYVQDQTGVKKIGVVGHSQGATLALMALAVDPWLSESVAVLVAMGPCAYVRLMKSVILSSFCRQANTSAMMNLLPPQELIYMSAEMQQTFLNGACQMPGTMLSCLTTMEGIFGASRRISAAQYRRYWQIWPSSTSLGNALQWSEIYNEPKPRFFRNNYGSEYDLSKVKAPVVMLSGTADVLAAPEDVAMQVRNLRDAIKGEHKVADYSHMDFIWDTGASKTVYPIITQTLATAFSSS</sequence>
<keyword evidence="10" id="KW-1185">Reference proteome</keyword>
<keyword evidence="3" id="KW-0378">Hydrolase</keyword>
<feature type="compositionally biased region" description="Low complexity" evidence="7">
    <location>
        <begin position="81"/>
        <end position="134"/>
    </location>
</feature>
<gene>
    <name evidence="9" type="ORF">CHLRE_05g234801v5</name>
</gene>
<dbReference type="Gramene" id="PNW83560">
    <property type="protein sequence ID" value="PNW83560"/>
    <property type="gene ID" value="CHLRE_05g234801v5"/>
</dbReference>
<dbReference type="GeneID" id="66053366"/>
<evidence type="ECO:0000256" key="5">
    <source>
        <dbReference type="ARBA" id="ARBA00023098"/>
    </source>
</evidence>
<evidence type="ECO:0000313" key="9">
    <source>
        <dbReference type="EMBL" id="PNW83560.1"/>
    </source>
</evidence>
<dbReference type="RefSeq" id="XP_042924796.1">
    <property type="nucleotide sequence ID" value="XM_043062232.1"/>
</dbReference>
<protein>
    <recommendedName>
        <fullName evidence="8">AB hydrolase-1 domain-containing protein</fullName>
    </recommendedName>
</protein>
<accession>A0A2K3DSP4</accession>
<evidence type="ECO:0000313" key="10">
    <source>
        <dbReference type="Proteomes" id="UP000006906"/>
    </source>
</evidence>
<evidence type="ECO:0000256" key="2">
    <source>
        <dbReference type="ARBA" id="ARBA00022729"/>
    </source>
</evidence>
<keyword evidence="6" id="KW-0325">Glycoprotein</keyword>
<feature type="domain" description="AB hydrolase-1" evidence="8">
    <location>
        <begin position="284"/>
        <end position="575"/>
    </location>
</feature>
<evidence type="ECO:0000256" key="7">
    <source>
        <dbReference type="SAM" id="MobiDB-lite"/>
    </source>
</evidence>
<dbReference type="SUPFAM" id="SSF53474">
    <property type="entry name" value="alpha/beta-Hydrolases"/>
    <property type="match status" value="1"/>
</dbReference>
<keyword evidence="5" id="KW-0443">Lipid metabolism</keyword>
<dbReference type="InterPro" id="IPR029058">
    <property type="entry name" value="AB_hydrolase_fold"/>
</dbReference>
<evidence type="ECO:0000259" key="8">
    <source>
        <dbReference type="Pfam" id="PF00561"/>
    </source>
</evidence>
<evidence type="ECO:0000256" key="3">
    <source>
        <dbReference type="ARBA" id="ARBA00022801"/>
    </source>
</evidence>
<evidence type="ECO:0000256" key="6">
    <source>
        <dbReference type="ARBA" id="ARBA00023180"/>
    </source>
</evidence>
<dbReference type="EMBL" id="CM008966">
    <property type="protein sequence ID" value="PNW83560.1"/>
    <property type="molecule type" value="Genomic_DNA"/>
</dbReference>
<name>A0A2K3DSP4_CHLRE</name>
<evidence type="ECO:0000256" key="4">
    <source>
        <dbReference type="ARBA" id="ARBA00022963"/>
    </source>
</evidence>
<organism evidence="9 10">
    <name type="scientific">Chlamydomonas reinhardtii</name>
    <name type="common">Chlamydomonas smithii</name>
    <dbReference type="NCBI Taxonomy" id="3055"/>
    <lineage>
        <taxon>Eukaryota</taxon>
        <taxon>Viridiplantae</taxon>
        <taxon>Chlorophyta</taxon>
        <taxon>core chlorophytes</taxon>
        <taxon>Chlorophyceae</taxon>
        <taxon>CS clade</taxon>
        <taxon>Chlamydomonadales</taxon>
        <taxon>Chlamydomonadaceae</taxon>
        <taxon>Chlamydomonas</taxon>
    </lineage>
</organism>
<dbReference type="GO" id="GO:0016042">
    <property type="term" value="P:lipid catabolic process"/>
    <property type="evidence" value="ECO:0007669"/>
    <property type="project" value="UniProtKB-KW"/>
</dbReference>
<dbReference type="Pfam" id="PF00561">
    <property type="entry name" value="Abhydrolase_1"/>
    <property type="match status" value="1"/>
</dbReference>
<dbReference type="InParanoid" id="A0A2K3DSP4"/>
<keyword evidence="2" id="KW-0732">Signal</keyword>
<dbReference type="GO" id="GO:0006629">
    <property type="term" value="P:lipid metabolic process"/>
    <property type="evidence" value="ECO:0000318"/>
    <property type="project" value="GO_Central"/>
</dbReference>
<dbReference type="FunFam" id="3.40.50.1820:FF:000057">
    <property type="entry name" value="Lipase"/>
    <property type="match status" value="1"/>
</dbReference>
<feature type="region of interest" description="Disordered" evidence="7">
    <location>
        <begin position="81"/>
        <end position="210"/>
    </location>
</feature>
<dbReference type="OrthoDB" id="9974421at2759"/>
<feature type="compositionally biased region" description="Pro residues" evidence="7">
    <location>
        <begin position="135"/>
        <end position="160"/>
    </location>
</feature>
<dbReference type="PANTHER" id="PTHR11005">
    <property type="entry name" value="LYSOSOMAL ACID LIPASE-RELATED"/>
    <property type="match status" value="1"/>
</dbReference>
<dbReference type="InterPro" id="IPR000073">
    <property type="entry name" value="AB_hydrolase_1"/>
</dbReference>
<comment type="similarity">
    <text evidence="1">Belongs to the AB hydrolase superfamily. Lipase family.</text>
</comment>
<keyword evidence="4" id="KW-0442">Lipid degradation</keyword>
<dbReference type="Proteomes" id="UP000006906">
    <property type="component" value="Chromosome 5"/>
</dbReference>
<dbReference type="KEGG" id="cre:CHLRE_05g234801v5"/>
<evidence type="ECO:0000256" key="1">
    <source>
        <dbReference type="ARBA" id="ARBA00010701"/>
    </source>
</evidence>
<reference evidence="9 10" key="1">
    <citation type="journal article" date="2007" name="Science">
        <title>The Chlamydomonas genome reveals the evolution of key animal and plant functions.</title>
        <authorList>
            <person name="Merchant S.S."/>
            <person name="Prochnik S.E."/>
            <person name="Vallon O."/>
            <person name="Harris E.H."/>
            <person name="Karpowicz S.J."/>
            <person name="Witman G.B."/>
            <person name="Terry A."/>
            <person name="Salamov A."/>
            <person name="Fritz-Laylin L.K."/>
            <person name="Marechal-Drouard L."/>
            <person name="Marshall W.F."/>
            <person name="Qu L.H."/>
            <person name="Nelson D.R."/>
            <person name="Sanderfoot A.A."/>
            <person name="Spalding M.H."/>
            <person name="Kapitonov V.V."/>
            <person name="Ren Q."/>
            <person name="Ferris P."/>
            <person name="Lindquist E."/>
            <person name="Shapiro H."/>
            <person name="Lucas S.M."/>
            <person name="Grimwood J."/>
            <person name="Schmutz J."/>
            <person name="Cardol P."/>
            <person name="Cerutti H."/>
            <person name="Chanfreau G."/>
            <person name="Chen C.L."/>
            <person name="Cognat V."/>
            <person name="Croft M.T."/>
            <person name="Dent R."/>
            <person name="Dutcher S."/>
            <person name="Fernandez E."/>
            <person name="Fukuzawa H."/>
            <person name="Gonzalez-Ballester D."/>
            <person name="Gonzalez-Halphen D."/>
            <person name="Hallmann A."/>
            <person name="Hanikenne M."/>
            <person name="Hippler M."/>
            <person name="Inwood W."/>
            <person name="Jabbari K."/>
            <person name="Kalanon M."/>
            <person name="Kuras R."/>
            <person name="Lefebvre P.A."/>
            <person name="Lemaire S.D."/>
            <person name="Lobanov A.V."/>
            <person name="Lohr M."/>
            <person name="Manuell A."/>
            <person name="Meier I."/>
            <person name="Mets L."/>
            <person name="Mittag M."/>
            <person name="Mittelmeier T."/>
            <person name="Moroney J.V."/>
            <person name="Moseley J."/>
            <person name="Napoli C."/>
            <person name="Nedelcu A.M."/>
            <person name="Niyogi K."/>
            <person name="Novoselov S.V."/>
            <person name="Paulsen I.T."/>
            <person name="Pazour G."/>
            <person name="Purton S."/>
            <person name="Ral J.P."/>
            <person name="Riano-Pachon D.M."/>
            <person name="Riekhof W."/>
            <person name="Rymarquis L."/>
            <person name="Schroda M."/>
            <person name="Stern D."/>
            <person name="Umen J."/>
            <person name="Willows R."/>
            <person name="Wilson N."/>
            <person name="Zimmer S.L."/>
            <person name="Allmer J."/>
            <person name="Balk J."/>
            <person name="Bisova K."/>
            <person name="Chen C.J."/>
            <person name="Elias M."/>
            <person name="Gendler K."/>
            <person name="Hauser C."/>
            <person name="Lamb M.R."/>
            <person name="Ledford H."/>
            <person name="Long J.C."/>
            <person name="Minagawa J."/>
            <person name="Page M.D."/>
            <person name="Pan J."/>
            <person name="Pootakham W."/>
            <person name="Roje S."/>
            <person name="Rose A."/>
            <person name="Stahlberg E."/>
            <person name="Terauchi A.M."/>
            <person name="Yang P."/>
            <person name="Ball S."/>
            <person name="Bowler C."/>
            <person name="Dieckmann C.L."/>
            <person name="Gladyshev V.N."/>
            <person name="Green P."/>
            <person name="Jorgensen R."/>
            <person name="Mayfield S."/>
            <person name="Mueller-Roeber B."/>
            <person name="Rajamani S."/>
            <person name="Sayre R.T."/>
            <person name="Brokstein P."/>
            <person name="Dubchak I."/>
            <person name="Goodstein D."/>
            <person name="Hornick L."/>
            <person name="Huang Y.W."/>
            <person name="Jhaveri J."/>
            <person name="Luo Y."/>
            <person name="Martinez D."/>
            <person name="Ngau W.C."/>
            <person name="Otillar B."/>
            <person name="Poliakov A."/>
            <person name="Porter A."/>
            <person name="Szajkowski L."/>
            <person name="Werner G."/>
            <person name="Zhou K."/>
            <person name="Grigoriev I.V."/>
            <person name="Rokhsar D.S."/>
            <person name="Grossman A.R."/>
        </authorList>
    </citation>
    <scope>NUCLEOTIDE SEQUENCE [LARGE SCALE GENOMIC DNA]</scope>
    <source>
        <strain evidence="10">CC-503</strain>
    </source>
</reference>
<dbReference type="GO" id="GO:0016298">
    <property type="term" value="F:lipase activity"/>
    <property type="evidence" value="ECO:0000318"/>
    <property type="project" value="GO_Central"/>
</dbReference>
<proteinExistence type="inferred from homology"/>
<dbReference type="Gene3D" id="3.40.50.1820">
    <property type="entry name" value="alpha/beta hydrolase"/>
    <property type="match status" value="1"/>
</dbReference>
<feature type="compositionally biased region" description="Low complexity" evidence="7">
    <location>
        <begin position="187"/>
        <end position="207"/>
    </location>
</feature>
<dbReference type="AlphaFoldDB" id="A0A2K3DSP4"/>